<sequence>MTLIWAPALARVHMQDHSINFVPVRSLALGLQKANVRDYMLFVIGRQRWLIRRTVRYVWI</sequence>
<evidence type="ECO:0000313" key="2">
    <source>
        <dbReference type="Proteomes" id="UP000051380"/>
    </source>
</evidence>
<dbReference type="EMBL" id="LJYF01000004">
    <property type="protein sequence ID" value="KRQ01808.1"/>
    <property type="molecule type" value="Genomic_DNA"/>
</dbReference>
<gene>
    <name evidence="1" type="ORF">AOQ72_10325</name>
</gene>
<evidence type="ECO:0000313" key="1">
    <source>
        <dbReference type="EMBL" id="KRQ01808.1"/>
    </source>
</evidence>
<protein>
    <submittedName>
        <fullName evidence="1">Uncharacterized protein</fullName>
    </submittedName>
</protein>
<accession>A0A0R3CW26</accession>
<proteinExistence type="predicted"/>
<comment type="caution">
    <text evidence="1">The sequence shown here is derived from an EMBL/GenBank/DDBJ whole genome shotgun (WGS) entry which is preliminary data.</text>
</comment>
<reference evidence="1 2" key="1">
    <citation type="submission" date="2015-09" db="EMBL/GenBank/DDBJ databases">
        <title>Draft Genome Sequence of the Strain BR 3267 (Bradyrhizobium yuanmingense) recommended as inoculant for cowpea in Brazil.</title>
        <authorList>
            <person name="Simoes-Araujo J.L."/>
            <person name="Zilli J.E."/>
        </authorList>
    </citation>
    <scope>NUCLEOTIDE SEQUENCE [LARGE SCALE GENOMIC DNA]</scope>
    <source>
        <strain evidence="1 2">BR3267</strain>
    </source>
</reference>
<name>A0A0R3CW26_9BRAD</name>
<dbReference type="Proteomes" id="UP000051380">
    <property type="component" value="Unassembled WGS sequence"/>
</dbReference>
<dbReference type="AlphaFoldDB" id="A0A0R3CW26"/>
<organism evidence="1 2">
    <name type="scientific">Bradyrhizobium yuanmingense</name>
    <dbReference type="NCBI Taxonomy" id="108015"/>
    <lineage>
        <taxon>Bacteria</taxon>
        <taxon>Pseudomonadati</taxon>
        <taxon>Pseudomonadota</taxon>
        <taxon>Alphaproteobacteria</taxon>
        <taxon>Hyphomicrobiales</taxon>
        <taxon>Nitrobacteraceae</taxon>
        <taxon>Bradyrhizobium</taxon>
    </lineage>
</organism>